<evidence type="ECO:0000313" key="1">
    <source>
        <dbReference type="EMBL" id="KAF9652158.1"/>
    </source>
</evidence>
<comment type="caution">
    <text evidence="1">The sequence shown here is derived from an EMBL/GenBank/DDBJ whole genome shotgun (WGS) entry which is preliminary data.</text>
</comment>
<sequence>MIHTDPLTMQYPTAVQTSLSANAIFARFDPSGRFIATAQHQGSALIWDMDSKNAIRWLEGHVKPLTSMDWSRNSKYLLTTSKDWNAIVWDIETAAEVDPCQRKRTVRFDAPVVSGSFHPKNCKILLILLSTGEAFIVDLRKGHAGRFELYDQHEGDDQRPAAFTVVHFDPIGRYVFVGTSNGSILVFHSRTKTLLARHKVTGAGIMRGFAFTKGGRRLTTNSSDRVLRLFYLPTYPSPPASSTTPSQPSTPNPQIVNQIQPESQVLEQEFEPVHRFHDPITKTAWHTMSYSPDGDWLAGGAADPANHKIYIWDIQHNGQFTTTLDGGREPLVHVDWHPSKPMIASTTSQGTVLVWHYPTPERWGAFAGGFEEVDENVVYEECEDEFDIEDENELERRKKIEEEQFVDIDTLDDLLISSSTGGTNGEVDEDTAWALDEPDDDLPGWTLKVVIEVTPEY</sequence>
<dbReference type="Proteomes" id="UP000886501">
    <property type="component" value="Unassembled WGS sequence"/>
</dbReference>
<organism evidence="1 2">
    <name type="scientific">Thelephora ganbajun</name>
    <name type="common">Ganba fungus</name>
    <dbReference type="NCBI Taxonomy" id="370292"/>
    <lineage>
        <taxon>Eukaryota</taxon>
        <taxon>Fungi</taxon>
        <taxon>Dikarya</taxon>
        <taxon>Basidiomycota</taxon>
        <taxon>Agaricomycotina</taxon>
        <taxon>Agaricomycetes</taxon>
        <taxon>Thelephorales</taxon>
        <taxon>Thelephoraceae</taxon>
        <taxon>Thelephora</taxon>
    </lineage>
</organism>
<keyword evidence="2" id="KW-1185">Reference proteome</keyword>
<gene>
    <name evidence="1" type="ORF">BDM02DRAFT_3089734</name>
</gene>
<evidence type="ECO:0000313" key="2">
    <source>
        <dbReference type="Proteomes" id="UP000886501"/>
    </source>
</evidence>
<accession>A0ACB6ZRT3</accession>
<proteinExistence type="predicted"/>
<name>A0ACB6ZRT3_THEGA</name>
<reference evidence="1" key="2">
    <citation type="journal article" date="2020" name="Nat. Commun.">
        <title>Large-scale genome sequencing of mycorrhizal fungi provides insights into the early evolution of symbiotic traits.</title>
        <authorList>
            <person name="Miyauchi S."/>
            <person name="Kiss E."/>
            <person name="Kuo A."/>
            <person name="Drula E."/>
            <person name="Kohler A."/>
            <person name="Sanchez-Garcia M."/>
            <person name="Morin E."/>
            <person name="Andreopoulos B."/>
            <person name="Barry K.W."/>
            <person name="Bonito G."/>
            <person name="Buee M."/>
            <person name="Carver A."/>
            <person name="Chen C."/>
            <person name="Cichocki N."/>
            <person name="Clum A."/>
            <person name="Culley D."/>
            <person name="Crous P.W."/>
            <person name="Fauchery L."/>
            <person name="Girlanda M."/>
            <person name="Hayes R.D."/>
            <person name="Keri Z."/>
            <person name="LaButti K."/>
            <person name="Lipzen A."/>
            <person name="Lombard V."/>
            <person name="Magnuson J."/>
            <person name="Maillard F."/>
            <person name="Murat C."/>
            <person name="Nolan M."/>
            <person name="Ohm R.A."/>
            <person name="Pangilinan J."/>
            <person name="Pereira M.F."/>
            <person name="Perotto S."/>
            <person name="Peter M."/>
            <person name="Pfister S."/>
            <person name="Riley R."/>
            <person name="Sitrit Y."/>
            <person name="Stielow J.B."/>
            <person name="Szollosi G."/>
            <person name="Zifcakova L."/>
            <person name="Stursova M."/>
            <person name="Spatafora J.W."/>
            <person name="Tedersoo L."/>
            <person name="Vaario L.M."/>
            <person name="Yamada A."/>
            <person name="Yan M."/>
            <person name="Wang P."/>
            <person name="Xu J."/>
            <person name="Bruns T."/>
            <person name="Baldrian P."/>
            <person name="Vilgalys R."/>
            <person name="Dunand C."/>
            <person name="Henrissat B."/>
            <person name="Grigoriev I.V."/>
            <person name="Hibbett D."/>
            <person name="Nagy L.G."/>
            <person name="Martin F.M."/>
        </authorList>
    </citation>
    <scope>NUCLEOTIDE SEQUENCE</scope>
    <source>
        <strain evidence="1">P2</strain>
    </source>
</reference>
<protein>
    <submittedName>
        <fullName evidence="1">WD40 repeat-like protein</fullName>
    </submittedName>
</protein>
<reference evidence="1" key="1">
    <citation type="submission" date="2019-10" db="EMBL/GenBank/DDBJ databases">
        <authorList>
            <consortium name="DOE Joint Genome Institute"/>
            <person name="Kuo A."/>
            <person name="Miyauchi S."/>
            <person name="Kiss E."/>
            <person name="Drula E."/>
            <person name="Kohler A."/>
            <person name="Sanchez-Garcia M."/>
            <person name="Andreopoulos B."/>
            <person name="Barry K.W."/>
            <person name="Bonito G."/>
            <person name="Buee M."/>
            <person name="Carver A."/>
            <person name="Chen C."/>
            <person name="Cichocki N."/>
            <person name="Clum A."/>
            <person name="Culley D."/>
            <person name="Crous P.W."/>
            <person name="Fauchery L."/>
            <person name="Girlanda M."/>
            <person name="Hayes R."/>
            <person name="Keri Z."/>
            <person name="Labutti K."/>
            <person name="Lipzen A."/>
            <person name="Lombard V."/>
            <person name="Magnuson J."/>
            <person name="Maillard F."/>
            <person name="Morin E."/>
            <person name="Murat C."/>
            <person name="Nolan M."/>
            <person name="Ohm R."/>
            <person name="Pangilinan J."/>
            <person name="Pereira M."/>
            <person name="Perotto S."/>
            <person name="Peter M."/>
            <person name="Riley R."/>
            <person name="Sitrit Y."/>
            <person name="Stielow B."/>
            <person name="Szollosi G."/>
            <person name="Zifcakova L."/>
            <person name="Stursova M."/>
            <person name="Spatafora J.W."/>
            <person name="Tedersoo L."/>
            <person name="Vaario L.-M."/>
            <person name="Yamada A."/>
            <person name="Yan M."/>
            <person name="Wang P."/>
            <person name="Xu J."/>
            <person name="Bruns T."/>
            <person name="Baldrian P."/>
            <person name="Vilgalys R."/>
            <person name="Henrissat B."/>
            <person name="Grigoriev I.V."/>
            <person name="Hibbett D."/>
            <person name="Nagy L.G."/>
            <person name="Martin F.M."/>
        </authorList>
    </citation>
    <scope>NUCLEOTIDE SEQUENCE</scope>
    <source>
        <strain evidence="1">P2</strain>
    </source>
</reference>
<dbReference type="EMBL" id="MU117970">
    <property type="protein sequence ID" value="KAF9652158.1"/>
    <property type="molecule type" value="Genomic_DNA"/>
</dbReference>